<dbReference type="GO" id="GO:0000038">
    <property type="term" value="P:very long-chain fatty acid metabolic process"/>
    <property type="evidence" value="ECO:0007669"/>
    <property type="project" value="TreeGrafter"/>
</dbReference>
<dbReference type="Gene3D" id="1.10.540.10">
    <property type="entry name" value="Acyl-CoA dehydrogenase/oxidase, N-terminal domain"/>
    <property type="match status" value="1"/>
</dbReference>
<dbReference type="AlphaFoldDB" id="A0AAN7XS52"/>
<keyword evidence="7 21" id="KW-0274">FAD</keyword>
<comment type="caution">
    <text evidence="27">The sequence shown here is derived from an EMBL/GenBank/DDBJ whole genome shotgun (WGS) entry which is preliminary data.</text>
</comment>
<evidence type="ECO:0000313" key="27">
    <source>
        <dbReference type="EMBL" id="KAK5865884.1"/>
    </source>
</evidence>
<keyword evidence="8" id="KW-0276">Fatty acid metabolism</keyword>
<evidence type="ECO:0000256" key="10">
    <source>
        <dbReference type="ARBA" id="ARBA00023098"/>
    </source>
</evidence>
<accession>A0AAN7XS52</accession>
<evidence type="ECO:0000256" key="11">
    <source>
        <dbReference type="ARBA" id="ARBA00023140"/>
    </source>
</evidence>
<evidence type="ECO:0000256" key="5">
    <source>
        <dbReference type="ARBA" id="ARBA00022553"/>
    </source>
</evidence>
<keyword evidence="6 21" id="KW-0285">Flavoprotein</keyword>
<keyword evidence="5" id="KW-0597">Phosphoprotein</keyword>
<comment type="catalytic activity">
    <reaction evidence="12">
        <text>decanoyl-CoA + O2 = (2E)-decenoyl-CoA + H2O2</text>
        <dbReference type="Rhea" id="RHEA:40179"/>
        <dbReference type="ChEBI" id="CHEBI:15379"/>
        <dbReference type="ChEBI" id="CHEBI:16240"/>
        <dbReference type="ChEBI" id="CHEBI:61406"/>
        <dbReference type="ChEBI" id="CHEBI:61430"/>
    </reaction>
    <physiologicalReaction direction="left-to-right" evidence="12">
        <dbReference type="Rhea" id="RHEA:40180"/>
    </physiologicalReaction>
</comment>
<dbReference type="FunFam" id="1.20.140.10:FF:000007">
    <property type="entry name" value="Acyl-coenzyme A oxidase"/>
    <property type="match status" value="1"/>
</dbReference>
<dbReference type="PIRSF" id="PIRSF000168">
    <property type="entry name" value="Acyl-CoA_oxidase"/>
    <property type="match status" value="1"/>
</dbReference>
<feature type="domain" description="Acyl-CoA oxidase C-terminal" evidence="24">
    <location>
        <begin position="479"/>
        <end position="657"/>
    </location>
</feature>
<dbReference type="InterPro" id="IPR034171">
    <property type="entry name" value="ACO"/>
</dbReference>
<dbReference type="GO" id="GO:0005777">
    <property type="term" value="C:peroxisome"/>
    <property type="evidence" value="ECO:0007669"/>
    <property type="project" value="UniProtKB-SubCell"/>
</dbReference>
<dbReference type="Pfam" id="PF01756">
    <property type="entry name" value="ACOX"/>
    <property type="match status" value="1"/>
</dbReference>
<dbReference type="InterPro" id="IPR012258">
    <property type="entry name" value="Acyl-CoA_oxidase"/>
</dbReference>
<comment type="pathway">
    <text evidence="3">Lipid metabolism; peroxisomal fatty acid beta-oxidation.</text>
</comment>
<evidence type="ECO:0000256" key="22">
    <source>
        <dbReference type="PIRSR" id="PIRSR000168-1"/>
    </source>
</evidence>
<evidence type="ECO:0000256" key="9">
    <source>
        <dbReference type="ARBA" id="ARBA00023002"/>
    </source>
</evidence>
<evidence type="ECO:0000256" key="7">
    <source>
        <dbReference type="ARBA" id="ARBA00022827"/>
    </source>
</evidence>
<comment type="catalytic activity">
    <reaction evidence="14">
        <text>hexanoyl-CoA + O2 = (2E)-hexenoyl-CoA + H2O2</text>
        <dbReference type="Rhea" id="RHEA:40311"/>
        <dbReference type="ChEBI" id="CHEBI:15379"/>
        <dbReference type="ChEBI" id="CHEBI:16240"/>
        <dbReference type="ChEBI" id="CHEBI:62077"/>
        <dbReference type="ChEBI" id="CHEBI:62620"/>
    </reaction>
    <physiologicalReaction direction="left-to-right" evidence="14">
        <dbReference type="Rhea" id="RHEA:40312"/>
    </physiologicalReaction>
</comment>
<evidence type="ECO:0000256" key="3">
    <source>
        <dbReference type="ARBA" id="ARBA00004846"/>
    </source>
</evidence>
<evidence type="ECO:0000256" key="1">
    <source>
        <dbReference type="ARBA" id="ARBA00001974"/>
    </source>
</evidence>
<proteinExistence type="inferred from homology"/>
<dbReference type="SUPFAM" id="SSF47203">
    <property type="entry name" value="Acyl-CoA dehydrogenase C-terminal domain-like"/>
    <property type="match status" value="2"/>
</dbReference>
<keyword evidence="10" id="KW-0443">Lipid metabolism</keyword>
<dbReference type="InterPro" id="IPR002655">
    <property type="entry name" value="Acyl-CoA_oxidase_C"/>
</dbReference>
<evidence type="ECO:0000256" key="15">
    <source>
        <dbReference type="ARBA" id="ARBA00036444"/>
    </source>
</evidence>
<keyword evidence="28" id="KW-1185">Reference proteome</keyword>
<evidence type="ECO:0000256" key="13">
    <source>
        <dbReference type="ARBA" id="ARBA00036338"/>
    </source>
</evidence>
<evidence type="ECO:0000256" key="8">
    <source>
        <dbReference type="ARBA" id="ARBA00022832"/>
    </source>
</evidence>
<feature type="domain" description="Acyl-CoA oxidase C-alpha1" evidence="26">
    <location>
        <begin position="275"/>
        <end position="436"/>
    </location>
</feature>
<dbReference type="InterPro" id="IPR055060">
    <property type="entry name" value="ACOX_C_alpha1"/>
</dbReference>
<protein>
    <recommendedName>
        <fullName evidence="21">Acyl-coenzyme A oxidase</fullName>
    </recommendedName>
</protein>
<dbReference type="Proteomes" id="UP001346869">
    <property type="component" value="Unassembled WGS sequence"/>
</dbReference>
<dbReference type="SUPFAM" id="SSF56645">
    <property type="entry name" value="Acyl-CoA dehydrogenase NM domain-like"/>
    <property type="match status" value="1"/>
</dbReference>
<organism evidence="27 28">
    <name type="scientific">Eleginops maclovinus</name>
    <name type="common">Patagonian blennie</name>
    <name type="synonym">Eleginus maclovinus</name>
    <dbReference type="NCBI Taxonomy" id="56733"/>
    <lineage>
        <taxon>Eukaryota</taxon>
        <taxon>Metazoa</taxon>
        <taxon>Chordata</taxon>
        <taxon>Craniata</taxon>
        <taxon>Vertebrata</taxon>
        <taxon>Euteleostomi</taxon>
        <taxon>Actinopterygii</taxon>
        <taxon>Neopterygii</taxon>
        <taxon>Teleostei</taxon>
        <taxon>Neoteleostei</taxon>
        <taxon>Acanthomorphata</taxon>
        <taxon>Eupercaria</taxon>
        <taxon>Perciformes</taxon>
        <taxon>Notothenioidei</taxon>
        <taxon>Eleginopidae</taxon>
        <taxon>Eleginops</taxon>
    </lineage>
</organism>
<evidence type="ECO:0000256" key="2">
    <source>
        <dbReference type="ARBA" id="ARBA00004275"/>
    </source>
</evidence>
<evidence type="ECO:0000256" key="6">
    <source>
        <dbReference type="ARBA" id="ARBA00022630"/>
    </source>
</evidence>
<evidence type="ECO:0000256" key="18">
    <source>
        <dbReference type="ARBA" id="ARBA00048334"/>
    </source>
</evidence>
<reference evidence="27 28" key="1">
    <citation type="journal article" date="2023" name="Genes (Basel)">
        <title>Chromosome-Level Genome Assembly and Circadian Gene Repertoire of the Patagonia Blennie Eleginops maclovinus-The Closest Ancestral Proxy of Antarctic Cryonotothenioids.</title>
        <authorList>
            <person name="Cheng C.C."/>
            <person name="Rivera-Colon A.G."/>
            <person name="Minhas B.F."/>
            <person name="Wilson L."/>
            <person name="Rayamajhi N."/>
            <person name="Vargas-Chacoff L."/>
            <person name="Catchen J.M."/>
        </authorList>
    </citation>
    <scope>NUCLEOTIDE SEQUENCE [LARGE SCALE GENOMIC DNA]</scope>
    <source>
        <strain evidence="27">JMC-PN-2008</strain>
    </source>
</reference>
<comment type="catalytic activity">
    <reaction evidence="15">
        <text>(5Z,8Z,11Z,14Z,17Z)-eicosapentaenoyl-CoA + O2 = (2E,5Z,8Z,11Z,14Z,17Z)-eicosahexaenoyl-CoA + H2O2</text>
        <dbReference type="Rhea" id="RHEA:69643"/>
        <dbReference type="ChEBI" id="CHEBI:15379"/>
        <dbReference type="ChEBI" id="CHEBI:16240"/>
        <dbReference type="ChEBI" id="CHEBI:73862"/>
        <dbReference type="ChEBI" id="CHEBI:187901"/>
    </reaction>
    <physiologicalReaction direction="left-to-right" evidence="15">
        <dbReference type="Rhea" id="RHEA:69644"/>
    </physiologicalReaction>
</comment>
<dbReference type="FunFam" id="1.20.140.10:FF:000005">
    <property type="entry name" value="Acyl-coenzyme A oxidase"/>
    <property type="match status" value="1"/>
</dbReference>
<reference evidence="27 28" key="2">
    <citation type="journal article" date="2023" name="Mol. Biol. Evol.">
        <title>Genomics of Secondarily Temperate Adaptation in the Only Non-Antarctic Icefish.</title>
        <authorList>
            <person name="Rivera-Colon A.G."/>
            <person name="Rayamajhi N."/>
            <person name="Minhas B.F."/>
            <person name="Madrigal G."/>
            <person name="Bilyk K.T."/>
            <person name="Yoon V."/>
            <person name="Hune M."/>
            <person name="Gregory S."/>
            <person name="Cheng C.H.C."/>
            <person name="Catchen J.M."/>
        </authorList>
    </citation>
    <scope>NUCLEOTIDE SEQUENCE [LARGE SCALE GENOMIC DNA]</scope>
    <source>
        <strain evidence="27">JMC-PN-2008</strain>
    </source>
</reference>
<dbReference type="GO" id="GO:0033540">
    <property type="term" value="P:fatty acid beta-oxidation using acyl-CoA oxidase"/>
    <property type="evidence" value="ECO:0007669"/>
    <property type="project" value="InterPro"/>
</dbReference>
<dbReference type="InterPro" id="IPR036250">
    <property type="entry name" value="AcylCo_DH-like_C"/>
</dbReference>
<evidence type="ECO:0000256" key="21">
    <source>
        <dbReference type="PIRNR" id="PIRNR000168"/>
    </source>
</evidence>
<evidence type="ECO:0000256" key="16">
    <source>
        <dbReference type="ARBA" id="ARBA00036750"/>
    </source>
</evidence>
<evidence type="ECO:0000259" key="24">
    <source>
        <dbReference type="Pfam" id="PF01756"/>
    </source>
</evidence>
<dbReference type="InterPro" id="IPR037069">
    <property type="entry name" value="AcylCoA_DH/ox_N_sf"/>
</dbReference>
<dbReference type="Gene3D" id="2.40.110.10">
    <property type="entry name" value="Butyryl-CoA Dehydrogenase, subunit A, domain 2"/>
    <property type="match status" value="1"/>
</dbReference>
<dbReference type="FunFam" id="2.40.110.10:FF:000003">
    <property type="entry name" value="Acyl-coenzyme A oxidase"/>
    <property type="match status" value="1"/>
</dbReference>
<evidence type="ECO:0000256" key="12">
    <source>
        <dbReference type="ARBA" id="ARBA00036151"/>
    </source>
</evidence>
<evidence type="ECO:0000256" key="23">
    <source>
        <dbReference type="PIRSR" id="PIRSR000168-2"/>
    </source>
</evidence>
<dbReference type="GO" id="GO:0055088">
    <property type="term" value="P:lipid homeostasis"/>
    <property type="evidence" value="ECO:0007669"/>
    <property type="project" value="TreeGrafter"/>
</dbReference>
<dbReference type="GO" id="GO:0003997">
    <property type="term" value="F:acyl-CoA oxidase activity"/>
    <property type="evidence" value="ECO:0007669"/>
    <property type="project" value="InterPro"/>
</dbReference>
<comment type="catalytic activity">
    <reaction evidence="20">
        <text>tetradecanoyl-CoA + O2 = (2E)-tetradecenoyl-CoA + H2O2</text>
        <dbReference type="Rhea" id="RHEA:40183"/>
        <dbReference type="ChEBI" id="CHEBI:15379"/>
        <dbReference type="ChEBI" id="CHEBI:16240"/>
        <dbReference type="ChEBI" id="CHEBI:57385"/>
        <dbReference type="ChEBI" id="CHEBI:61405"/>
    </reaction>
    <physiologicalReaction direction="left-to-right" evidence="20">
        <dbReference type="Rhea" id="RHEA:40184"/>
    </physiologicalReaction>
</comment>
<evidence type="ECO:0000256" key="4">
    <source>
        <dbReference type="ARBA" id="ARBA00006288"/>
    </source>
</evidence>
<evidence type="ECO:0000256" key="19">
    <source>
        <dbReference type="ARBA" id="ARBA00048450"/>
    </source>
</evidence>
<evidence type="ECO:0000256" key="20">
    <source>
        <dbReference type="ARBA" id="ARBA00048946"/>
    </source>
</evidence>
<name>A0AAN7XS52_ELEMC</name>
<dbReference type="InterPro" id="IPR046373">
    <property type="entry name" value="Acyl-CoA_Oxase/DH_mid-dom_sf"/>
</dbReference>
<evidence type="ECO:0000259" key="25">
    <source>
        <dbReference type="Pfam" id="PF14749"/>
    </source>
</evidence>
<sequence>MNPDITRERQNATFDVEKLTYILDGGLEKTKRRREIESLVFSDPDFKEEDPNFLSRSERYDQAVRKSAQMILKLREYGIADPEEIYCYKKCVHPGRAEPLDLHLGMFLPTLLNQATPEQMDRFFMPAWNLEIIGTYAQTEMGHGTHLRGLETTATYDPATQEFVLNSPTVSSIKWWPGGLGKTSNHAIVLAQLYTLGNCHGLHAFIVPIRDMNTHVPLPGIVVGDIGPKFGFSEVDNGFLKLENVRLPRENMLMKYAKVEPDGTYVKPPSAKLTYGTMVFIRSLIVGESARSLSKASTIAIRYSSVRHQSEIRAGEPEPQILDYQTQQYKLFPLLATAYAFTFVGQYMRETYHRISGDISDGDFSELPELHALCAGLKAFTTWTANAGIEVCRMSCGGHGYSRSSALPDIYVEFTPACTYEGENTVMMLQTARYLVKSYRHAKEGQQLSGTVSYLNDANLQRVQPQPVAARPTVVDINDLASLVEVYKQRAAILVELAAKSIQQELQRRKCQEDAWNNSSIDLVRASDAHCHYVVVKLFTDKLGEIGDTAIHSVLSTLALLYALHGIKNNSGDFLQAGLLSVPQVLQISVRVKELLSQLRPNAVALVDSFDINDKILNSVLGRYDGNVYEHLFDWARRSPLNATEVHESFHKYLKPLRSQL</sequence>
<dbReference type="Gene3D" id="1.20.140.10">
    <property type="entry name" value="Butyryl-CoA Dehydrogenase, subunit A, domain 3"/>
    <property type="match status" value="2"/>
</dbReference>
<comment type="catalytic activity">
    <reaction evidence="13">
        <text>(6Z,9Z,12Z,15Z,18Z,21Z)-tetracosahexaenoyl-CoA + O2 = (2E,6Z,9Z,12Z,15Z,18Z,21Z)-tetracosaheptaenoyl-CoA + H2O2</text>
        <dbReference type="Rhea" id="RHEA:39119"/>
        <dbReference type="ChEBI" id="CHEBI:15379"/>
        <dbReference type="ChEBI" id="CHEBI:16240"/>
        <dbReference type="ChEBI" id="CHEBI:74086"/>
        <dbReference type="ChEBI" id="CHEBI:76360"/>
    </reaction>
    <physiologicalReaction direction="left-to-right" evidence="13">
        <dbReference type="Rhea" id="RHEA:39120"/>
    </physiologicalReaction>
</comment>
<comment type="catalytic activity">
    <reaction evidence="18">
        <text>octanoyl-CoA + O2 = (2E)-octenoyl-CoA + H2O2</text>
        <dbReference type="Rhea" id="RHEA:40175"/>
        <dbReference type="ChEBI" id="CHEBI:15379"/>
        <dbReference type="ChEBI" id="CHEBI:16240"/>
        <dbReference type="ChEBI" id="CHEBI:57386"/>
        <dbReference type="ChEBI" id="CHEBI:62242"/>
    </reaction>
    <physiologicalReaction direction="left-to-right" evidence="18">
        <dbReference type="Rhea" id="RHEA:40176"/>
    </physiologicalReaction>
</comment>
<feature type="binding site" evidence="23">
    <location>
        <position position="178"/>
    </location>
    <ligand>
        <name>FAD</name>
        <dbReference type="ChEBI" id="CHEBI:57692"/>
    </ligand>
</feature>
<feature type="binding site" evidence="23">
    <location>
        <position position="139"/>
    </location>
    <ligand>
        <name>FAD</name>
        <dbReference type="ChEBI" id="CHEBI:57692"/>
    </ligand>
</feature>
<keyword evidence="9" id="KW-0560">Oxidoreductase</keyword>
<comment type="catalytic activity">
    <reaction evidence="19">
        <text>octadecanoyl-CoA + O2 = (2E)-octadecenoyl-CoA + H2O2</text>
        <dbReference type="Rhea" id="RHEA:38971"/>
        <dbReference type="ChEBI" id="CHEBI:15379"/>
        <dbReference type="ChEBI" id="CHEBI:16240"/>
        <dbReference type="ChEBI" id="CHEBI:57394"/>
        <dbReference type="ChEBI" id="CHEBI:71412"/>
    </reaction>
    <physiologicalReaction direction="left-to-right" evidence="19">
        <dbReference type="Rhea" id="RHEA:38972"/>
    </physiologicalReaction>
</comment>
<dbReference type="Pfam" id="PF22924">
    <property type="entry name" value="ACOX_C_alpha1"/>
    <property type="match status" value="1"/>
</dbReference>
<dbReference type="InterPro" id="IPR009100">
    <property type="entry name" value="AcylCoA_DH/oxidase_NM_dom_sf"/>
</dbReference>
<comment type="catalytic activity">
    <reaction evidence="16">
        <text>glutaryl-CoA + O2 = (2E)-glutaconyl-CoA + H2O2</text>
        <dbReference type="Rhea" id="RHEA:40315"/>
        <dbReference type="ChEBI" id="CHEBI:15379"/>
        <dbReference type="ChEBI" id="CHEBI:16240"/>
        <dbReference type="ChEBI" id="CHEBI:57353"/>
        <dbReference type="ChEBI" id="CHEBI:57378"/>
    </reaction>
    <physiologicalReaction direction="left-to-right" evidence="16">
        <dbReference type="Rhea" id="RHEA:40316"/>
    </physiologicalReaction>
</comment>
<dbReference type="FunFam" id="1.10.540.10:FF:000006">
    <property type="entry name" value="Acyl-coenzyme A oxidase"/>
    <property type="match status" value="1"/>
</dbReference>
<dbReference type="EMBL" id="JAUZQC010000009">
    <property type="protein sequence ID" value="KAK5865884.1"/>
    <property type="molecule type" value="Genomic_DNA"/>
</dbReference>
<gene>
    <name evidence="27" type="ORF">PBY51_020119</name>
</gene>
<comment type="subcellular location">
    <subcellularLocation>
        <location evidence="2">Peroxisome</location>
    </subcellularLocation>
</comment>
<feature type="domain" description="Acyl-coenzyme A oxidase N-terminal" evidence="25">
    <location>
        <begin position="15"/>
        <end position="133"/>
    </location>
</feature>
<dbReference type="CDD" id="cd01150">
    <property type="entry name" value="AXO"/>
    <property type="match status" value="1"/>
</dbReference>
<evidence type="ECO:0000259" key="26">
    <source>
        <dbReference type="Pfam" id="PF22924"/>
    </source>
</evidence>
<dbReference type="PANTHER" id="PTHR10909:SF250">
    <property type="entry name" value="PEROXISOMAL ACYL-COENZYME A OXIDASE 1"/>
    <property type="match status" value="1"/>
</dbReference>
<evidence type="ECO:0000256" key="17">
    <source>
        <dbReference type="ARBA" id="ARBA00036791"/>
    </source>
</evidence>
<feature type="active site" description="Proton acceptor" evidence="22">
    <location>
        <position position="421"/>
    </location>
</feature>
<evidence type="ECO:0000256" key="14">
    <source>
        <dbReference type="ARBA" id="ARBA00036399"/>
    </source>
</evidence>
<dbReference type="GO" id="GO:0071949">
    <property type="term" value="F:FAD binding"/>
    <property type="evidence" value="ECO:0007669"/>
    <property type="project" value="InterPro"/>
</dbReference>
<dbReference type="InterPro" id="IPR029320">
    <property type="entry name" value="Acyl-CoA_ox_N"/>
</dbReference>
<evidence type="ECO:0000313" key="28">
    <source>
        <dbReference type="Proteomes" id="UP001346869"/>
    </source>
</evidence>
<comment type="cofactor">
    <cofactor evidence="1">
        <name>FAD</name>
        <dbReference type="ChEBI" id="CHEBI:57692"/>
    </cofactor>
</comment>
<comment type="similarity">
    <text evidence="4 21">Belongs to the acyl-CoA oxidase family.</text>
</comment>
<dbReference type="Pfam" id="PF14749">
    <property type="entry name" value="Acyl-CoA_ox_N"/>
    <property type="match status" value="1"/>
</dbReference>
<dbReference type="PANTHER" id="PTHR10909">
    <property type="entry name" value="ELECTRON TRANSPORT OXIDOREDUCTASE"/>
    <property type="match status" value="1"/>
</dbReference>
<keyword evidence="11" id="KW-0576">Peroxisome</keyword>
<dbReference type="GO" id="GO:0005504">
    <property type="term" value="F:fatty acid binding"/>
    <property type="evidence" value="ECO:0007669"/>
    <property type="project" value="InterPro"/>
</dbReference>
<comment type="catalytic activity">
    <reaction evidence="17">
        <text>dodecanoyl-CoA + O2 = (2E)-dodecenoyl-CoA + H2O2</text>
        <dbReference type="Rhea" id="RHEA:40171"/>
        <dbReference type="ChEBI" id="CHEBI:15379"/>
        <dbReference type="ChEBI" id="CHEBI:16240"/>
        <dbReference type="ChEBI" id="CHEBI:57330"/>
        <dbReference type="ChEBI" id="CHEBI:57375"/>
    </reaction>
    <physiologicalReaction direction="left-to-right" evidence="17">
        <dbReference type="Rhea" id="RHEA:40172"/>
    </physiologicalReaction>
</comment>